<comment type="similarity">
    <text evidence="1">Belongs to the bacterial solute-binding protein 1 family.</text>
</comment>
<reference evidence="5 6" key="1">
    <citation type="submission" date="2023-04" db="EMBL/GenBank/DDBJ databases">
        <title>A novel species of the genus Streptomyces: Streptomyces pakalii sp. nov. isolated from a Mexican soil jungle.</title>
        <authorList>
            <person name="Chavez-Hernandez M.A."/>
            <person name="Ortiz-Alvarez J."/>
            <person name="Villa-Tanaca L."/>
            <person name="Hernandez-Rodriguez C."/>
        </authorList>
    </citation>
    <scope>NUCLEOTIDE SEQUENCE [LARGE SCALE GENOMIC DNA]</scope>
    <source>
        <strain evidence="5 6">ENCB-J15</strain>
    </source>
</reference>
<evidence type="ECO:0000313" key="6">
    <source>
        <dbReference type="Proteomes" id="UP001237194"/>
    </source>
</evidence>
<dbReference type="Gene3D" id="3.40.190.10">
    <property type="entry name" value="Periplasmic binding protein-like II"/>
    <property type="match status" value="2"/>
</dbReference>
<feature type="chain" id="PRO_5045722825" evidence="4">
    <location>
        <begin position="24"/>
        <end position="433"/>
    </location>
</feature>
<evidence type="ECO:0000256" key="2">
    <source>
        <dbReference type="ARBA" id="ARBA00022448"/>
    </source>
</evidence>
<dbReference type="SUPFAM" id="SSF53850">
    <property type="entry name" value="Periplasmic binding protein-like II"/>
    <property type="match status" value="1"/>
</dbReference>
<protein>
    <submittedName>
        <fullName evidence="5">Extracellular solute-binding protein</fullName>
    </submittedName>
</protein>
<comment type="caution">
    <text evidence="5">The sequence shown here is derived from an EMBL/GenBank/DDBJ whole genome shotgun (WGS) entry which is preliminary data.</text>
</comment>
<keyword evidence="6" id="KW-1185">Reference proteome</keyword>
<evidence type="ECO:0000256" key="1">
    <source>
        <dbReference type="ARBA" id="ARBA00008520"/>
    </source>
</evidence>
<sequence>MRRQYSRVTVLATAAVLVLPLSACGSGSGSGGEPTSGPIEIWYSTNQQEQAWAKATVAAWNTRHPDEKVTAKAVPSGKSTEDVLTAAITAGNTPCLVYNTAPAAVPAFQKQGGLVDLSKTFDDAESFIEKRSGAVAEGFRSPDGSLHQVPWKTNPFMLYYNKDVFAKAGLDPEKPQLSTYEDVLAAAEAIKKSNAAKFALYPPATSDSTNALFDFYPLYLANSKGTQLVKDGKATFTSPAGQQTLAFWQRMYARGYSSPEAYSGDMWAGPFADGVAAMGIAGPWGKGQFDGKVDYGVVPLPTAAGAADSGTPTFADSKNVGLFSSCANKQTAWDFTKFSMSEEMDTALLEKTGQFPTRSDVASAAAPFLKDNPFYRPFADAVPHAVDVPNIAGSTEVWKTFRAGWEETVLTGKGDVKAAFGKVAREIDDQAAG</sequence>
<gene>
    <name evidence="5" type="ORF">P5W92_20380</name>
</gene>
<dbReference type="PANTHER" id="PTHR30061">
    <property type="entry name" value="MALTOSE-BINDING PERIPLASMIC PROTEIN"/>
    <property type="match status" value="1"/>
</dbReference>
<proteinExistence type="inferred from homology"/>
<evidence type="ECO:0000256" key="4">
    <source>
        <dbReference type="SAM" id="SignalP"/>
    </source>
</evidence>
<evidence type="ECO:0000256" key="3">
    <source>
        <dbReference type="ARBA" id="ARBA00022729"/>
    </source>
</evidence>
<dbReference type="EMBL" id="JARWAF010000009">
    <property type="protein sequence ID" value="MDJ1642743.1"/>
    <property type="molecule type" value="Genomic_DNA"/>
</dbReference>
<organism evidence="5 6">
    <name type="scientific">Streptomyces pakalii</name>
    <dbReference type="NCBI Taxonomy" id="3036494"/>
    <lineage>
        <taxon>Bacteria</taxon>
        <taxon>Bacillati</taxon>
        <taxon>Actinomycetota</taxon>
        <taxon>Actinomycetes</taxon>
        <taxon>Kitasatosporales</taxon>
        <taxon>Streptomycetaceae</taxon>
        <taxon>Streptomyces</taxon>
    </lineage>
</organism>
<dbReference type="Pfam" id="PF13416">
    <property type="entry name" value="SBP_bac_8"/>
    <property type="match status" value="1"/>
</dbReference>
<dbReference type="InterPro" id="IPR006059">
    <property type="entry name" value="SBP"/>
</dbReference>
<keyword evidence="2" id="KW-0813">Transport</keyword>
<accession>A0ABT7DAK5</accession>
<feature type="signal peptide" evidence="4">
    <location>
        <begin position="1"/>
        <end position="23"/>
    </location>
</feature>
<dbReference type="RefSeq" id="WP_283896694.1">
    <property type="nucleotide sequence ID" value="NZ_JARWAF010000009.1"/>
</dbReference>
<name>A0ABT7DAK5_9ACTN</name>
<dbReference type="PANTHER" id="PTHR30061:SF50">
    <property type="entry name" value="MALTOSE_MALTODEXTRIN-BINDING PERIPLASMIC PROTEIN"/>
    <property type="match status" value="1"/>
</dbReference>
<keyword evidence="3 4" id="KW-0732">Signal</keyword>
<dbReference type="Proteomes" id="UP001237194">
    <property type="component" value="Unassembled WGS sequence"/>
</dbReference>
<evidence type="ECO:0000313" key="5">
    <source>
        <dbReference type="EMBL" id="MDJ1642743.1"/>
    </source>
</evidence>